<comment type="caution">
    <text evidence="2">The sequence shown here is derived from an EMBL/GenBank/DDBJ whole genome shotgun (WGS) entry which is preliminary data.</text>
</comment>
<evidence type="ECO:0000313" key="3">
    <source>
        <dbReference type="Proteomes" id="UP000240830"/>
    </source>
</evidence>
<keyword evidence="3" id="KW-1185">Reference proteome</keyword>
<dbReference type="Proteomes" id="UP000240830">
    <property type="component" value="Unassembled WGS sequence"/>
</dbReference>
<accession>A0A2H9TG16</accession>
<evidence type="ECO:0000313" key="2">
    <source>
        <dbReference type="EMBL" id="PJF16671.1"/>
    </source>
</evidence>
<keyword evidence="1" id="KW-1133">Transmembrane helix</keyword>
<keyword evidence="1" id="KW-0472">Membrane</keyword>
<proteinExistence type="predicted"/>
<dbReference type="EMBL" id="MTSL01000209">
    <property type="protein sequence ID" value="PJF16671.1"/>
    <property type="molecule type" value="Genomic_DNA"/>
</dbReference>
<keyword evidence="1" id="KW-0812">Transmembrane</keyword>
<name>A0A2H9TG16_9FUNG</name>
<evidence type="ECO:0000256" key="1">
    <source>
        <dbReference type="SAM" id="Phobius"/>
    </source>
</evidence>
<sequence length="334" mass="37777">MDGNAQSSEEEWVSGIIMALFAVPALIFLGILKYRAAYHRKMPKWQRFEGSLRPDRFAEIDNFVYNRRRYTFVRKGLYQSVIQDGDQNVVYYPTVDLYALVPPGIDFEIYTISLDGNDSEVYPIISQIRTNGSESSRPFQQYTKEHHATTIQQIAPNLVVLLQSKPYATATDAQYEKYAKPSAPQPSCTLARTDAVLAQAFRKHLNPSSTQKPTLRCFRSGLGHVRSTSEINFSINACPGRRFVHWVIKVARTRNTISANEVQTFPVPRMKGALTASRSHTHNTCTLGSRPAIWTTVPRHAIVHTLRALITRSYSGHTLVKPETINRSVEDLGY</sequence>
<dbReference type="AlphaFoldDB" id="A0A2H9TG16"/>
<protein>
    <submittedName>
        <fullName evidence="2">Uncharacterized protein</fullName>
    </submittedName>
</protein>
<organism evidence="2 3">
    <name type="scientific">Paramicrosporidium saccamoebae</name>
    <dbReference type="NCBI Taxonomy" id="1246581"/>
    <lineage>
        <taxon>Eukaryota</taxon>
        <taxon>Fungi</taxon>
        <taxon>Fungi incertae sedis</taxon>
        <taxon>Cryptomycota</taxon>
        <taxon>Cryptomycota incertae sedis</taxon>
        <taxon>Paramicrosporidium</taxon>
    </lineage>
</organism>
<feature type="transmembrane region" description="Helical" evidence="1">
    <location>
        <begin position="12"/>
        <end position="32"/>
    </location>
</feature>
<reference evidence="2 3" key="1">
    <citation type="submission" date="2016-10" db="EMBL/GenBank/DDBJ databases">
        <title>The genome of Paramicrosporidium saccamoebae is the missing link in understanding Cryptomycota and Microsporidia evolution.</title>
        <authorList>
            <person name="Quandt C.A."/>
            <person name="Beaudet D."/>
            <person name="Corsaro D."/>
            <person name="Michel R."/>
            <person name="Corradi N."/>
            <person name="James T."/>
        </authorList>
    </citation>
    <scope>NUCLEOTIDE SEQUENCE [LARGE SCALE GENOMIC DNA]</scope>
    <source>
        <strain evidence="2 3">KSL3</strain>
    </source>
</reference>
<gene>
    <name evidence="2" type="ORF">PSACC_03510</name>
</gene>